<protein>
    <recommendedName>
        <fullName evidence="4">RING-type domain-containing protein</fullName>
    </recommendedName>
</protein>
<dbReference type="Pfam" id="PF13920">
    <property type="entry name" value="zf-C3HC4_3"/>
    <property type="match status" value="1"/>
</dbReference>
<dbReference type="InterPro" id="IPR013761">
    <property type="entry name" value="SAM/pointed_sf"/>
</dbReference>
<name>A0AAN7V5M2_9COLE</name>
<dbReference type="SUPFAM" id="SSF57850">
    <property type="entry name" value="RING/U-box"/>
    <property type="match status" value="1"/>
</dbReference>
<dbReference type="Pfam" id="PF07647">
    <property type="entry name" value="SAM_2"/>
    <property type="match status" value="1"/>
</dbReference>
<dbReference type="GO" id="GO:0043027">
    <property type="term" value="F:cysteine-type endopeptidase inhibitor activity involved in apoptotic process"/>
    <property type="evidence" value="ECO:0007669"/>
    <property type="project" value="TreeGrafter"/>
</dbReference>
<gene>
    <name evidence="5" type="ORF">RI129_008552</name>
</gene>
<dbReference type="GO" id="GO:0005737">
    <property type="term" value="C:cytoplasm"/>
    <property type="evidence" value="ECO:0007669"/>
    <property type="project" value="TreeGrafter"/>
</dbReference>
<dbReference type="GO" id="GO:0061630">
    <property type="term" value="F:ubiquitin protein ligase activity"/>
    <property type="evidence" value="ECO:0007669"/>
    <property type="project" value="TreeGrafter"/>
</dbReference>
<dbReference type="GO" id="GO:0005634">
    <property type="term" value="C:nucleus"/>
    <property type="evidence" value="ECO:0007669"/>
    <property type="project" value="TreeGrafter"/>
</dbReference>
<dbReference type="PANTHER" id="PTHR10044">
    <property type="entry name" value="INHIBITOR OF APOPTOSIS"/>
    <property type="match status" value="1"/>
</dbReference>
<keyword evidence="2" id="KW-0862">Zinc</keyword>
<dbReference type="Gene3D" id="1.10.150.50">
    <property type="entry name" value="Transcription Factor, Ets-1"/>
    <property type="match status" value="1"/>
</dbReference>
<evidence type="ECO:0000256" key="1">
    <source>
        <dbReference type="ARBA" id="ARBA00022771"/>
    </source>
</evidence>
<evidence type="ECO:0000313" key="6">
    <source>
        <dbReference type="Proteomes" id="UP001329430"/>
    </source>
</evidence>
<dbReference type="CDD" id="cd16515">
    <property type="entry name" value="RING-HC_LRSAM1"/>
    <property type="match status" value="1"/>
</dbReference>
<keyword evidence="1 3" id="KW-0479">Metal-binding</keyword>
<proteinExistence type="predicted"/>
<dbReference type="GO" id="GO:0043066">
    <property type="term" value="P:negative regulation of apoptotic process"/>
    <property type="evidence" value="ECO:0007669"/>
    <property type="project" value="TreeGrafter"/>
</dbReference>
<comment type="caution">
    <text evidence="5">The sequence shown here is derived from an EMBL/GenBank/DDBJ whole genome shotgun (WGS) entry which is preliminary data.</text>
</comment>
<evidence type="ECO:0000256" key="2">
    <source>
        <dbReference type="ARBA" id="ARBA00022833"/>
    </source>
</evidence>
<dbReference type="GO" id="GO:0031398">
    <property type="term" value="P:positive regulation of protein ubiquitination"/>
    <property type="evidence" value="ECO:0007669"/>
    <property type="project" value="TreeGrafter"/>
</dbReference>
<keyword evidence="1 3" id="KW-0863">Zinc-finger</keyword>
<evidence type="ECO:0000259" key="4">
    <source>
        <dbReference type="PROSITE" id="PS50089"/>
    </source>
</evidence>
<accession>A0AAN7V5M2</accession>
<dbReference type="SUPFAM" id="SSF47769">
    <property type="entry name" value="SAM/Pointed domain"/>
    <property type="match status" value="1"/>
</dbReference>
<dbReference type="PROSITE" id="PS50089">
    <property type="entry name" value="ZF_RING_2"/>
    <property type="match status" value="1"/>
</dbReference>
<dbReference type="InterPro" id="IPR050784">
    <property type="entry name" value="IAP"/>
</dbReference>
<dbReference type="InterPro" id="IPR001660">
    <property type="entry name" value="SAM"/>
</dbReference>
<dbReference type="Gene3D" id="3.30.40.10">
    <property type="entry name" value="Zinc/RING finger domain, C3HC4 (zinc finger)"/>
    <property type="match status" value="1"/>
</dbReference>
<sequence>MKYICKDNGVDYVPPSALDDDDQVDSEDKDTVDNYEDNFKEQKLQDFLEIERQNELLQRQEFELAVAMKVNREKLLTDISHQQAKFDIKLAKVQQMKDSERFRLIEQLHEYEHNADFAINQLLAFHKDPLTQLLEQEKIEEDRLLAATANQYNQQLHKQDVLTAMQSLLEQETQKFTKYNESRFETTKSILEHETQTDSHLLDVLQNQGLHKAELILQLQGDVDLQKAAVGALLERSDARSWGLVQQVRMVESQLATLTNIEMNRRKLQLDDHLNDLQIKRSELSMMLMNLLDLQAERRAQLLSTLKIMEEKRSVEDFWLCQYQSLLDRIPSSISEAQKNIDPRLGSSLLMCGVLHCLPFLAHLIQTEGDVSNITEEDLEKAGVTNSGDRRKILEAFRLYMKEQPSTTYTSTTPSAPLLEPQNAASELTISTYENECVICMETDCDIIFVPCGHLCCCVNCSNPLEDCPMCRTAIERKIKVYSN</sequence>
<dbReference type="InterPro" id="IPR013083">
    <property type="entry name" value="Znf_RING/FYVE/PHD"/>
</dbReference>
<feature type="domain" description="RING-type" evidence="4">
    <location>
        <begin position="437"/>
        <end position="472"/>
    </location>
</feature>
<dbReference type="EMBL" id="JAVRBK010000006">
    <property type="protein sequence ID" value="KAK5642385.1"/>
    <property type="molecule type" value="Genomic_DNA"/>
</dbReference>
<dbReference type="InterPro" id="IPR001841">
    <property type="entry name" value="Znf_RING"/>
</dbReference>
<keyword evidence="6" id="KW-1185">Reference proteome</keyword>
<evidence type="ECO:0000313" key="5">
    <source>
        <dbReference type="EMBL" id="KAK5642385.1"/>
    </source>
</evidence>
<dbReference type="PANTHER" id="PTHR10044:SF139">
    <property type="entry name" value="DEATH-ASSOCIATED INHIBITOR OF APOPTOSIS 2"/>
    <property type="match status" value="1"/>
</dbReference>
<dbReference type="GO" id="GO:0008270">
    <property type="term" value="F:zinc ion binding"/>
    <property type="evidence" value="ECO:0007669"/>
    <property type="project" value="UniProtKB-KW"/>
</dbReference>
<dbReference type="CDD" id="cd09487">
    <property type="entry name" value="SAM_superfamily"/>
    <property type="match status" value="1"/>
</dbReference>
<dbReference type="Proteomes" id="UP001329430">
    <property type="component" value="Chromosome 6"/>
</dbReference>
<dbReference type="AlphaFoldDB" id="A0AAN7V5M2"/>
<reference evidence="5 6" key="1">
    <citation type="journal article" date="2024" name="Insects">
        <title>An Improved Chromosome-Level Genome Assembly of the Firefly Pyrocoelia pectoralis.</title>
        <authorList>
            <person name="Fu X."/>
            <person name="Meyer-Rochow V.B."/>
            <person name="Ballantyne L."/>
            <person name="Zhu X."/>
        </authorList>
    </citation>
    <scope>NUCLEOTIDE SEQUENCE [LARGE SCALE GENOMIC DNA]</scope>
    <source>
        <strain evidence="5">XCY_ONT2</strain>
    </source>
</reference>
<dbReference type="GO" id="GO:0051726">
    <property type="term" value="P:regulation of cell cycle"/>
    <property type="evidence" value="ECO:0007669"/>
    <property type="project" value="TreeGrafter"/>
</dbReference>
<evidence type="ECO:0000256" key="3">
    <source>
        <dbReference type="PROSITE-ProRule" id="PRU00175"/>
    </source>
</evidence>
<organism evidence="5 6">
    <name type="scientific">Pyrocoelia pectoralis</name>
    <dbReference type="NCBI Taxonomy" id="417401"/>
    <lineage>
        <taxon>Eukaryota</taxon>
        <taxon>Metazoa</taxon>
        <taxon>Ecdysozoa</taxon>
        <taxon>Arthropoda</taxon>
        <taxon>Hexapoda</taxon>
        <taxon>Insecta</taxon>
        <taxon>Pterygota</taxon>
        <taxon>Neoptera</taxon>
        <taxon>Endopterygota</taxon>
        <taxon>Coleoptera</taxon>
        <taxon>Polyphaga</taxon>
        <taxon>Elateriformia</taxon>
        <taxon>Elateroidea</taxon>
        <taxon>Lampyridae</taxon>
        <taxon>Lampyrinae</taxon>
        <taxon>Pyrocoelia</taxon>
    </lineage>
</organism>